<accession>A0A4V2MW60</accession>
<dbReference type="Gene3D" id="3.30.710.10">
    <property type="entry name" value="Potassium Channel Kv1.1, Chain A"/>
    <property type="match status" value="1"/>
</dbReference>
<comment type="caution">
    <text evidence="1">The sequence shown here is derived from an EMBL/GenBank/DDBJ whole genome shotgun (WGS) entry which is preliminary data.</text>
</comment>
<dbReference type="Proteomes" id="UP000292702">
    <property type="component" value="Unassembled WGS sequence"/>
</dbReference>
<evidence type="ECO:0000313" key="1">
    <source>
        <dbReference type="EMBL" id="TCD64987.1"/>
    </source>
</evidence>
<gene>
    <name evidence="1" type="ORF">EIP91_003353</name>
</gene>
<sequence>MNTPQGLARLEIPDASSSLEVSVPSPAMHSAAVCLPRLPPVEEEEPYTTGTSSIDQVPLLPFLAGAISPTYMDSQIPPNIRTHLVSPPFHSRSTSTSSAEFVVPGPSASPLLAQEFEHPRPQTSLSNYAGIFSPRSYRTLSARSSVASPRISSPPSATILSASQLHPPLQIHALRPKPRSASLSSATVVPNTPAATKPHHPLYYMNDEMAVFENRLKDAYIAVTAMTGRTDTTPIPLSEITRASFDSVLRFLHFSIYEPDTITLEEWITLLGASTQLQFPKVRRWAIREITSHFNELDAVTVIVLATKHDVSQWLAPAYAELCRRREPLEDSEAEELGATVAARVGRGREAVREEMVSNALCEGCHGKVAATLEEHEPEEESVTRIVQQTFWPSETF</sequence>
<reference evidence="1 2" key="1">
    <citation type="submission" date="2018-11" db="EMBL/GenBank/DDBJ databases">
        <title>Genome assembly of Steccherinum ochraceum LE-BIN_3174, the white-rot fungus of the Steccherinaceae family (The Residual Polyporoid clade, Polyporales, Basidiomycota).</title>
        <authorList>
            <person name="Fedorova T.V."/>
            <person name="Glazunova O.A."/>
            <person name="Landesman E.O."/>
            <person name="Moiseenko K.V."/>
            <person name="Psurtseva N.V."/>
            <person name="Savinova O.S."/>
            <person name="Shakhova N.V."/>
            <person name="Tyazhelova T.V."/>
            <person name="Vasina D.V."/>
        </authorList>
    </citation>
    <scope>NUCLEOTIDE SEQUENCE [LARGE SCALE GENOMIC DNA]</scope>
    <source>
        <strain evidence="1 2">LE-BIN_3174</strain>
    </source>
</reference>
<evidence type="ECO:0008006" key="3">
    <source>
        <dbReference type="Google" id="ProtNLM"/>
    </source>
</evidence>
<name>A0A4V2MW60_9APHY</name>
<protein>
    <recommendedName>
        <fullName evidence="3">BTB domain-containing protein</fullName>
    </recommendedName>
</protein>
<dbReference type="InterPro" id="IPR011333">
    <property type="entry name" value="SKP1/BTB/POZ_sf"/>
</dbReference>
<dbReference type="OrthoDB" id="2593747at2759"/>
<organism evidence="1 2">
    <name type="scientific">Steccherinum ochraceum</name>
    <dbReference type="NCBI Taxonomy" id="92696"/>
    <lineage>
        <taxon>Eukaryota</taxon>
        <taxon>Fungi</taxon>
        <taxon>Dikarya</taxon>
        <taxon>Basidiomycota</taxon>
        <taxon>Agaricomycotina</taxon>
        <taxon>Agaricomycetes</taxon>
        <taxon>Polyporales</taxon>
        <taxon>Steccherinaceae</taxon>
        <taxon>Steccherinum</taxon>
    </lineage>
</organism>
<evidence type="ECO:0000313" key="2">
    <source>
        <dbReference type="Proteomes" id="UP000292702"/>
    </source>
</evidence>
<proteinExistence type="predicted"/>
<dbReference type="AlphaFoldDB" id="A0A4V2MW60"/>
<keyword evidence="2" id="KW-1185">Reference proteome</keyword>
<dbReference type="STRING" id="92696.A0A4V2MW60"/>
<dbReference type="EMBL" id="RWJN01000204">
    <property type="protein sequence ID" value="TCD64987.1"/>
    <property type="molecule type" value="Genomic_DNA"/>
</dbReference>